<dbReference type="STRING" id="147828.A0A4S2LP01"/>
<proteinExistence type="inferred from homology"/>
<dbReference type="CDD" id="cd05471">
    <property type="entry name" value="pepsin_like"/>
    <property type="match status" value="1"/>
</dbReference>
<dbReference type="PROSITE" id="PS51767">
    <property type="entry name" value="PEPTIDASE_A1"/>
    <property type="match status" value="1"/>
</dbReference>
<reference evidence="6 7" key="1">
    <citation type="journal article" date="2019" name="BMC Genomics">
        <title>New insights from Opisthorchis felineus genome: update on genomics of the epidemiologically important liver flukes.</title>
        <authorList>
            <person name="Ershov N.I."/>
            <person name="Mordvinov V.A."/>
            <person name="Prokhortchouk E.B."/>
            <person name="Pakharukova M.Y."/>
            <person name="Gunbin K.V."/>
            <person name="Ustyantsev K."/>
            <person name="Genaev M.A."/>
            <person name="Blinov A.G."/>
            <person name="Mazur A."/>
            <person name="Boulygina E."/>
            <person name="Tsygankova S."/>
            <person name="Khrameeva E."/>
            <person name="Chekanov N."/>
            <person name="Fan G."/>
            <person name="Xiao A."/>
            <person name="Zhang H."/>
            <person name="Xu X."/>
            <person name="Yang H."/>
            <person name="Solovyev V."/>
            <person name="Lee S.M."/>
            <person name="Liu X."/>
            <person name="Afonnikov D.A."/>
            <person name="Skryabin K.G."/>
        </authorList>
    </citation>
    <scope>NUCLEOTIDE SEQUENCE [LARGE SCALE GENOMIC DNA]</scope>
    <source>
        <strain evidence="6">AK-0245</strain>
        <tissue evidence="6">Whole organism</tissue>
    </source>
</reference>
<comment type="similarity">
    <text evidence="1">Belongs to the peptidase A1 family.</text>
</comment>
<comment type="caution">
    <text evidence="6">The sequence shown here is derived from an EMBL/GenBank/DDBJ whole genome shotgun (WGS) entry which is preliminary data.</text>
</comment>
<evidence type="ECO:0000313" key="6">
    <source>
        <dbReference type="EMBL" id="TGZ62939.1"/>
    </source>
</evidence>
<dbReference type="InterPro" id="IPR021109">
    <property type="entry name" value="Peptidase_aspartic_dom_sf"/>
</dbReference>
<dbReference type="PRINTS" id="PR00792">
    <property type="entry name" value="PEPSIN"/>
</dbReference>
<keyword evidence="4" id="KW-0732">Signal</keyword>
<evidence type="ECO:0000256" key="3">
    <source>
        <dbReference type="PIRSR" id="PIRSR601461-2"/>
    </source>
</evidence>
<dbReference type="SUPFAM" id="SSF50630">
    <property type="entry name" value="Acid proteases"/>
    <property type="match status" value="1"/>
</dbReference>
<keyword evidence="7" id="KW-1185">Reference proteome</keyword>
<accession>A0A4S2LP01</accession>
<dbReference type="AlphaFoldDB" id="A0A4S2LP01"/>
<dbReference type="Gene3D" id="2.40.70.10">
    <property type="entry name" value="Acid Proteases"/>
    <property type="match status" value="2"/>
</dbReference>
<dbReference type="PANTHER" id="PTHR47966:SF51">
    <property type="entry name" value="BETA-SITE APP-CLEAVING ENZYME, ISOFORM A-RELATED"/>
    <property type="match status" value="1"/>
</dbReference>
<dbReference type="InterPro" id="IPR033121">
    <property type="entry name" value="PEPTIDASE_A1"/>
</dbReference>
<evidence type="ECO:0000256" key="4">
    <source>
        <dbReference type="SAM" id="SignalP"/>
    </source>
</evidence>
<dbReference type="PANTHER" id="PTHR47966">
    <property type="entry name" value="BETA-SITE APP-CLEAVING ENZYME, ISOFORM A-RELATED"/>
    <property type="match status" value="1"/>
</dbReference>
<dbReference type="EMBL" id="SJOL01007351">
    <property type="protein sequence ID" value="TGZ62939.1"/>
    <property type="molecule type" value="Genomic_DNA"/>
</dbReference>
<evidence type="ECO:0000256" key="2">
    <source>
        <dbReference type="PIRSR" id="PIRSR601461-1"/>
    </source>
</evidence>
<feature type="disulfide bond" evidence="3">
    <location>
        <begin position="280"/>
        <end position="317"/>
    </location>
</feature>
<evidence type="ECO:0000313" key="7">
    <source>
        <dbReference type="Proteomes" id="UP000308267"/>
    </source>
</evidence>
<sequence length="360" mass="40661">MNLAVFLMFCRLAIAQISIPLYLSSGESNRGKRRVFQLLAKATPVTYFGTIEIGTPRRSFRVAFDTGSAMLWVGSTDMVAEQGNFVQRFDPDGSETYHETEDRFDLQYAVGRVVGTLGFDHIFVGDTQISNFSFGLGQHIIADIPGSQLFHGIMGLSAHTEGQLPETFVGAMFRQNLIEEEIFSFCFASNHEYLGDGVIVFGALLRWCYNGEVTYIHAGEKWSVLINFIGVYQGQLLVNSFTAFVDTGTQFIDGPRTEIDRINGLMEVVRISDEIYYVNCSKIPQYPTLLLSLSGLQLALTPREYVAVMRNDTGEFCFSAFSYHEQPGWYFGTMFIRNFYTVFDPRRSLIGFAQACFRYE</sequence>
<gene>
    <name evidence="6" type="ORF">CRM22_007188</name>
</gene>
<keyword evidence="3" id="KW-1015">Disulfide bond</keyword>
<feature type="chain" id="PRO_5020684811" description="Peptidase A1 domain-containing protein" evidence="4">
    <location>
        <begin position="16"/>
        <end position="360"/>
    </location>
</feature>
<dbReference type="OrthoDB" id="771136at2759"/>
<protein>
    <recommendedName>
        <fullName evidence="5">Peptidase A1 domain-containing protein</fullName>
    </recommendedName>
</protein>
<name>A0A4S2LP01_OPIFE</name>
<organism evidence="6 7">
    <name type="scientific">Opisthorchis felineus</name>
    <dbReference type="NCBI Taxonomy" id="147828"/>
    <lineage>
        <taxon>Eukaryota</taxon>
        <taxon>Metazoa</taxon>
        <taxon>Spiralia</taxon>
        <taxon>Lophotrochozoa</taxon>
        <taxon>Platyhelminthes</taxon>
        <taxon>Trematoda</taxon>
        <taxon>Digenea</taxon>
        <taxon>Opisthorchiida</taxon>
        <taxon>Opisthorchiata</taxon>
        <taxon>Opisthorchiidae</taxon>
        <taxon>Opisthorchis</taxon>
    </lineage>
</organism>
<feature type="active site" evidence="2">
    <location>
        <position position="246"/>
    </location>
</feature>
<dbReference type="InterPro" id="IPR001461">
    <property type="entry name" value="Aspartic_peptidase_A1"/>
</dbReference>
<feature type="domain" description="Peptidase A1" evidence="5">
    <location>
        <begin position="47"/>
        <end position="353"/>
    </location>
</feature>
<evidence type="ECO:0000256" key="1">
    <source>
        <dbReference type="ARBA" id="ARBA00007447"/>
    </source>
</evidence>
<dbReference type="Pfam" id="PF00026">
    <property type="entry name" value="Asp"/>
    <property type="match status" value="1"/>
</dbReference>
<evidence type="ECO:0000259" key="5">
    <source>
        <dbReference type="PROSITE" id="PS51767"/>
    </source>
</evidence>
<feature type="signal peptide" evidence="4">
    <location>
        <begin position="1"/>
        <end position="15"/>
    </location>
</feature>
<dbReference type="GO" id="GO:0004190">
    <property type="term" value="F:aspartic-type endopeptidase activity"/>
    <property type="evidence" value="ECO:0007669"/>
    <property type="project" value="InterPro"/>
</dbReference>
<dbReference type="GO" id="GO:0006508">
    <property type="term" value="P:proteolysis"/>
    <property type="evidence" value="ECO:0007669"/>
    <property type="project" value="InterPro"/>
</dbReference>
<dbReference type="Proteomes" id="UP000308267">
    <property type="component" value="Unassembled WGS sequence"/>
</dbReference>
<feature type="active site" evidence="2">
    <location>
        <position position="65"/>
    </location>
</feature>
<dbReference type="InterPro" id="IPR034164">
    <property type="entry name" value="Pepsin-like_dom"/>
</dbReference>